<dbReference type="Gene3D" id="3.30.420.10">
    <property type="entry name" value="Ribonuclease H-like superfamily/Ribonuclease H"/>
    <property type="match status" value="1"/>
</dbReference>
<dbReference type="OrthoDB" id="1906820at2759"/>
<gene>
    <name evidence="2" type="ORF">NE237_032660</name>
</gene>
<dbReference type="InterPro" id="IPR052929">
    <property type="entry name" value="RNase_H-like_EbsB-rel"/>
</dbReference>
<comment type="caution">
    <text evidence="2">The sequence shown here is derived from an EMBL/GenBank/DDBJ whole genome shotgun (WGS) entry which is preliminary data.</text>
</comment>
<dbReference type="InterPro" id="IPR002156">
    <property type="entry name" value="RNaseH_domain"/>
</dbReference>
<dbReference type="AlphaFoldDB" id="A0A9Q0R3A5"/>
<dbReference type="EMBL" id="JAMYWD010000001">
    <property type="protein sequence ID" value="KAJ4981823.1"/>
    <property type="molecule type" value="Genomic_DNA"/>
</dbReference>
<dbReference type="InterPro" id="IPR012337">
    <property type="entry name" value="RNaseH-like_sf"/>
</dbReference>
<dbReference type="PANTHER" id="PTHR47074">
    <property type="entry name" value="BNAC02G40300D PROTEIN"/>
    <property type="match status" value="1"/>
</dbReference>
<organism evidence="2 3">
    <name type="scientific">Protea cynaroides</name>
    <dbReference type="NCBI Taxonomy" id="273540"/>
    <lineage>
        <taxon>Eukaryota</taxon>
        <taxon>Viridiplantae</taxon>
        <taxon>Streptophyta</taxon>
        <taxon>Embryophyta</taxon>
        <taxon>Tracheophyta</taxon>
        <taxon>Spermatophyta</taxon>
        <taxon>Magnoliopsida</taxon>
        <taxon>Proteales</taxon>
        <taxon>Proteaceae</taxon>
        <taxon>Protea</taxon>
    </lineage>
</organism>
<name>A0A9Q0R3A5_9MAGN</name>
<dbReference type="SUPFAM" id="SSF53098">
    <property type="entry name" value="Ribonuclease H-like"/>
    <property type="match status" value="1"/>
</dbReference>
<dbReference type="InterPro" id="IPR036397">
    <property type="entry name" value="RNaseH_sf"/>
</dbReference>
<feature type="domain" description="RNase H type-1" evidence="1">
    <location>
        <begin position="38"/>
        <end position="141"/>
    </location>
</feature>
<reference evidence="2" key="1">
    <citation type="journal article" date="2023" name="Plant J.">
        <title>The genome of the king protea, Protea cynaroides.</title>
        <authorList>
            <person name="Chang J."/>
            <person name="Duong T.A."/>
            <person name="Schoeman C."/>
            <person name="Ma X."/>
            <person name="Roodt D."/>
            <person name="Barker N."/>
            <person name="Li Z."/>
            <person name="Van de Peer Y."/>
            <person name="Mizrachi E."/>
        </authorList>
    </citation>
    <scope>NUCLEOTIDE SEQUENCE</scope>
    <source>
        <tissue evidence="2">Young leaves</tissue>
    </source>
</reference>
<dbReference type="Proteomes" id="UP001141806">
    <property type="component" value="Unassembled WGS sequence"/>
</dbReference>
<dbReference type="GO" id="GO:0004523">
    <property type="term" value="F:RNA-DNA hybrid ribonuclease activity"/>
    <property type="evidence" value="ECO:0007669"/>
    <property type="project" value="InterPro"/>
</dbReference>
<dbReference type="Pfam" id="PF13456">
    <property type="entry name" value="RVT_3"/>
    <property type="match status" value="1"/>
</dbReference>
<evidence type="ECO:0000313" key="2">
    <source>
        <dbReference type="EMBL" id="KAJ4981823.1"/>
    </source>
</evidence>
<protein>
    <recommendedName>
        <fullName evidence="1">RNase H type-1 domain-containing protein</fullName>
    </recommendedName>
</protein>
<keyword evidence="3" id="KW-1185">Reference proteome</keyword>
<evidence type="ECO:0000313" key="3">
    <source>
        <dbReference type="Proteomes" id="UP001141806"/>
    </source>
</evidence>
<dbReference type="GO" id="GO:0003676">
    <property type="term" value="F:nucleic acid binding"/>
    <property type="evidence" value="ECO:0007669"/>
    <property type="project" value="InterPro"/>
</dbReference>
<sequence length="147" mass="15788">MEYHAVHSSRVVSSMMGDQTSLRPSRWLPPMAGYIKINVDAAVKKDLTAQGIGFIIKNADGANLLAVLQRADFPSVVAGEALAIRQGLKEAISMGFQSIVMESDCLEVVQLINGVQSDGEIFVASIVEDIKVLMSSVDFISCSSQGR</sequence>
<proteinExistence type="predicted"/>
<evidence type="ECO:0000259" key="1">
    <source>
        <dbReference type="Pfam" id="PF13456"/>
    </source>
</evidence>
<dbReference type="CDD" id="cd06222">
    <property type="entry name" value="RNase_H_like"/>
    <property type="match status" value="1"/>
</dbReference>
<accession>A0A9Q0R3A5</accession>
<dbReference type="PANTHER" id="PTHR47074:SF11">
    <property type="entry name" value="REVERSE TRANSCRIPTASE-LIKE PROTEIN"/>
    <property type="match status" value="1"/>
</dbReference>
<dbReference type="InterPro" id="IPR044730">
    <property type="entry name" value="RNase_H-like_dom_plant"/>
</dbReference>